<protein>
    <submittedName>
        <fullName evidence="2">2-hydroxy-3-oxopropionate reductase</fullName>
        <ecNumber evidence="2">1.1.1.60</ecNumber>
    </submittedName>
</protein>
<dbReference type="EMBL" id="VSSQ01125311">
    <property type="protein sequence ID" value="MPN55742.1"/>
    <property type="molecule type" value="Genomic_DNA"/>
</dbReference>
<reference evidence="2" key="1">
    <citation type="submission" date="2019-08" db="EMBL/GenBank/DDBJ databases">
        <authorList>
            <person name="Kucharzyk K."/>
            <person name="Murdoch R.W."/>
            <person name="Higgins S."/>
            <person name="Loffler F."/>
        </authorList>
    </citation>
    <scope>NUCLEOTIDE SEQUENCE</scope>
</reference>
<dbReference type="Gene3D" id="1.10.1040.10">
    <property type="entry name" value="N-(1-d-carboxylethyl)-l-norvaline Dehydrogenase, domain 2"/>
    <property type="match status" value="1"/>
</dbReference>
<dbReference type="EC" id="1.1.1.60" evidence="2"/>
<name>A0A645IY17_9ZZZZ</name>
<dbReference type="InterPro" id="IPR029154">
    <property type="entry name" value="HIBADH-like_NADP-bd"/>
</dbReference>
<evidence type="ECO:0000313" key="2">
    <source>
        <dbReference type="EMBL" id="MPN55742.1"/>
    </source>
</evidence>
<comment type="caution">
    <text evidence="2">The sequence shown here is derived from an EMBL/GenBank/DDBJ whole genome shotgun (WGS) entry which is preliminary data.</text>
</comment>
<dbReference type="GO" id="GO:0051287">
    <property type="term" value="F:NAD binding"/>
    <property type="evidence" value="ECO:0007669"/>
    <property type="project" value="InterPro"/>
</dbReference>
<dbReference type="InterPro" id="IPR008927">
    <property type="entry name" value="6-PGluconate_DH-like_C_sf"/>
</dbReference>
<dbReference type="PANTHER" id="PTHR43060">
    <property type="entry name" value="3-HYDROXYISOBUTYRATE DEHYDROGENASE-LIKE 1, MITOCHONDRIAL-RELATED"/>
    <property type="match status" value="1"/>
</dbReference>
<dbReference type="GO" id="GO:0008679">
    <property type="term" value="F:2-hydroxy-3-oxopropionate reductase activity"/>
    <property type="evidence" value="ECO:0007669"/>
    <property type="project" value="UniProtKB-EC"/>
</dbReference>
<accession>A0A645IY17</accession>
<feature type="domain" description="3-hydroxyisobutyrate dehydrogenase-like NAD-binding" evidence="1">
    <location>
        <begin position="30"/>
        <end position="150"/>
    </location>
</feature>
<dbReference type="SUPFAM" id="SSF48179">
    <property type="entry name" value="6-phosphogluconate dehydrogenase C-terminal domain-like"/>
    <property type="match status" value="1"/>
</dbReference>
<dbReference type="AlphaFoldDB" id="A0A645IY17"/>
<keyword evidence="2" id="KW-0560">Oxidoreductase</keyword>
<dbReference type="PANTHER" id="PTHR43060:SF3">
    <property type="entry name" value="2-HYDROXY-3-OXOPROPIONATE REDUCTASE"/>
    <property type="match status" value="1"/>
</dbReference>
<organism evidence="2">
    <name type="scientific">bioreactor metagenome</name>
    <dbReference type="NCBI Taxonomy" id="1076179"/>
    <lineage>
        <taxon>unclassified sequences</taxon>
        <taxon>metagenomes</taxon>
        <taxon>ecological metagenomes</taxon>
    </lineage>
</organism>
<sequence length="154" mass="16289">MVGGTDKDYAEAKPLFDVLGNGGNLVGPIGSGNVCKLANQIMVAVNLAGGAEALSLAEKAGADVEKVFNAIKDGFAGSNAMNARGPKMLKEDYAPGFRIDLHWKDLNNVLETGYLTGAPLPLTIQVQNMFNYLRAGGDGVSDHSALIKYYKEIL</sequence>
<dbReference type="InterPro" id="IPR013328">
    <property type="entry name" value="6PGD_dom2"/>
</dbReference>
<proteinExistence type="predicted"/>
<dbReference type="Pfam" id="PF14833">
    <property type="entry name" value="NAD_binding_11"/>
    <property type="match status" value="1"/>
</dbReference>
<evidence type="ECO:0000259" key="1">
    <source>
        <dbReference type="Pfam" id="PF14833"/>
    </source>
</evidence>
<gene>
    <name evidence="2" type="primary">garR_18</name>
    <name evidence="2" type="ORF">SDC9_203426</name>
</gene>